<evidence type="ECO:0000256" key="5">
    <source>
        <dbReference type="ARBA" id="ARBA00023049"/>
    </source>
</evidence>
<dbReference type="eggNOG" id="COG1164">
    <property type="taxonomic scope" value="Bacteria"/>
</dbReference>
<dbReference type="InterPro" id="IPR001567">
    <property type="entry name" value="Pept_M3A_M3B_dom"/>
</dbReference>
<reference evidence="9 10" key="1">
    <citation type="submission" date="2016-10" db="EMBL/GenBank/DDBJ databases">
        <authorList>
            <person name="de Groot N.N."/>
        </authorList>
    </citation>
    <scope>NUCLEOTIDE SEQUENCE [LARGE SCALE GENOMIC DNA]</scope>
    <source>
        <strain evidence="9 10">AR40</strain>
    </source>
</reference>
<evidence type="ECO:0000259" key="8">
    <source>
        <dbReference type="Pfam" id="PF08439"/>
    </source>
</evidence>
<keyword evidence="5 6" id="KW-0482">Metalloprotease</keyword>
<keyword evidence="2 6" id="KW-0479">Metal-binding</keyword>
<dbReference type="InterPro" id="IPR045090">
    <property type="entry name" value="Pept_M3A_M3B"/>
</dbReference>
<dbReference type="Gene3D" id="1.20.140.70">
    <property type="entry name" value="Oligopeptidase f, N-terminal domain"/>
    <property type="match status" value="1"/>
</dbReference>
<keyword evidence="1 6" id="KW-0645">Protease</keyword>
<proteinExistence type="inferred from homology"/>
<dbReference type="OrthoDB" id="9766487at2"/>
<evidence type="ECO:0000313" key="9">
    <source>
        <dbReference type="EMBL" id="SES18960.1"/>
    </source>
</evidence>
<dbReference type="GO" id="GO:0046872">
    <property type="term" value="F:metal ion binding"/>
    <property type="evidence" value="ECO:0007669"/>
    <property type="project" value="UniProtKB-UniRule"/>
</dbReference>
<evidence type="ECO:0000259" key="7">
    <source>
        <dbReference type="Pfam" id="PF01432"/>
    </source>
</evidence>
<dbReference type="InterPro" id="IPR042088">
    <property type="entry name" value="OligoPept_F_C"/>
</dbReference>
<feature type="domain" description="Peptidase M3A/M3B catalytic" evidence="7">
    <location>
        <begin position="206"/>
        <end position="585"/>
    </location>
</feature>
<dbReference type="InterPro" id="IPR013647">
    <property type="entry name" value="OligopepF_N_dom"/>
</dbReference>
<evidence type="ECO:0000256" key="2">
    <source>
        <dbReference type="ARBA" id="ARBA00022723"/>
    </source>
</evidence>
<evidence type="ECO:0000313" key="10">
    <source>
        <dbReference type="Proteomes" id="UP000182584"/>
    </source>
</evidence>
<evidence type="ECO:0000256" key="4">
    <source>
        <dbReference type="ARBA" id="ARBA00022833"/>
    </source>
</evidence>
<dbReference type="Proteomes" id="UP000182584">
    <property type="component" value="Unassembled WGS sequence"/>
</dbReference>
<dbReference type="GO" id="GO:0004222">
    <property type="term" value="F:metalloendopeptidase activity"/>
    <property type="evidence" value="ECO:0007669"/>
    <property type="project" value="UniProtKB-UniRule"/>
</dbReference>
<comment type="function">
    <text evidence="6">Has oligopeptidase activity and degrades a variety of small bioactive peptides.</text>
</comment>
<comment type="cofactor">
    <cofactor evidence="6">
        <name>Zn(2+)</name>
        <dbReference type="ChEBI" id="CHEBI:29105"/>
    </cofactor>
    <text evidence="6">Binds 1 zinc ion.</text>
</comment>
<gene>
    <name evidence="9" type="ORF">SAMN04487884_12246</name>
</gene>
<feature type="domain" description="Oligopeptidase F N-terminal" evidence="8">
    <location>
        <begin position="116"/>
        <end position="185"/>
    </location>
</feature>
<dbReference type="Pfam" id="PF01432">
    <property type="entry name" value="Peptidase_M3"/>
    <property type="match status" value="1"/>
</dbReference>
<dbReference type="NCBIfam" id="TIGR00181">
    <property type="entry name" value="pepF"/>
    <property type="match status" value="1"/>
</dbReference>
<dbReference type="GO" id="GO:0006508">
    <property type="term" value="P:proteolysis"/>
    <property type="evidence" value="ECO:0007669"/>
    <property type="project" value="UniProtKB-KW"/>
</dbReference>
<keyword evidence="4 6" id="KW-0862">Zinc</keyword>
<sequence>MEEKKILKREEVPVEYTWNLEDLYKTPADWDKDYEKAGKLAEEIAAFQGHIGESADSLVAWFKKADEAELLLSSIYSYASLAADQDLGNNENQARKGKAVGLLVSIQSASAFGDTEIMDIEDDKLDAFFKENQELEVYRLAIDRIRKKKEHMLSAAEEKLLAATGEMSEGPSNIGSIFRNADLKFPKVKDGKGEEHDLTQGTYISYMESTDREFRKNTFKTFYDTWKSHESLSATILDAHYKQQTFYANARKYENNLEAALDRTEVPVSVYHNLIDTVHKHMGSMYRYMDLRKKLMGVDELHMYDLYNSIVPDAEEKITYEQAKEAVFEAIKPLGEDYAKVVKTAYDNRWLDVYENEGKRSGAYSSGGARPHPYILLNHKDNLNSQFTLIHETGHTMHSYLSMKNQPVVYSDYVIFVAEVVSTCNEVLMMKNLLTKTTDKKKRMYLLNYFMEQFRTTLYRQTMFAEFELKLNELVEKGNTLTADTLNKMYYDLNKLYYGDNMVVDEEIASEWARIPHFFYNYYVYQYATGFSAAIALATKILKEGESAVKDYLKFLSSGSSTDPISLLKIAGVDMSTPAPIEEALDQFDALISEMEELA</sequence>
<dbReference type="GO" id="GO:0006518">
    <property type="term" value="P:peptide metabolic process"/>
    <property type="evidence" value="ECO:0007669"/>
    <property type="project" value="TreeGrafter"/>
</dbReference>
<dbReference type="Pfam" id="PF08439">
    <property type="entry name" value="Peptidase_M3_N"/>
    <property type="match status" value="1"/>
</dbReference>
<dbReference type="EC" id="3.4.24.-" evidence="6"/>
<protein>
    <recommendedName>
        <fullName evidence="6">Oligopeptidase F</fullName>
        <ecNumber evidence="6">3.4.24.-</ecNumber>
    </recommendedName>
</protein>
<dbReference type="Gene3D" id="1.10.1370.20">
    <property type="entry name" value="Oligoendopeptidase f, C-terminal domain"/>
    <property type="match status" value="1"/>
</dbReference>
<keyword evidence="3 6" id="KW-0378">Hydrolase</keyword>
<evidence type="ECO:0000256" key="1">
    <source>
        <dbReference type="ARBA" id="ARBA00022670"/>
    </source>
</evidence>
<accession>A0A1H9VAW0</accession>
<dbReference type="CDD" id="cd09608">
    <property type="entry name" value="M3B_PepF"/>
    <property type="match status" value="1"/>
</dbReference>
<dbReference type="EMBL" id="FOGJ01000022">
    <property type="protein sequence ID" value="SES18960.1"/>
    <property type="molecule type" value="Genomic_DNA"/>
</dbReference>
<dbReference type="AlphaFoldDB" id="A0A1H9VAW0"/>
<dbReference type="InterPro" id="IPR004438">
    <property type="entry name" value="Peptidase_M3B"/>
</dbReference>
<comment type="similarity">
    <text evidence="6">Belongs to the peptidase M3B family.</text>
</comment>
<dbReference type="Gene3D" id="1.10.287.830">
    <property type="entry name" value="putative peptidase helix hairpin domain like"/>
    <property type="match status" value="1"/>
</dbReference>
<dbReference type="RefSeq" id="WP_074757559.1">
    <property type="nucleotide sequence ID" value="NZ_FOGJ01000022.1"/>
</dbReference>
<dbReference type="SUPFAM" id="SSF55486">
    <property type="entry name" value="Metalloproteases ('zincins'), catalytic domain"/>
    <property type="match status" value="1"/>
</dbReference>
<evidence type="ECO:0000256" key="6">
    <source>
        <dbReference type="RuleBase" id="RU368091"/>
    </source>
</evidence>
<evidence type="ECO:0000256" key="3">
    <source>
        <dbReference type="ARBA" id="ARBA00022801"/>
    </source>
</evidence>
<dbReference type="PANTHER" id="PTHR11804:SF84">
    <property type="entry name" value="SACCHAROLYSIN"/>
    <property type="match status" value="1"/>
</dbReference>
<name>A0A1H9VAW0_BUTFI</name>
<dbReference type="PANTHER" id="PTHR11804">
    <property type="entry name" value="PROTEASE M3 THIMET OLIGOPEPTIDASE-RELATED"/>
    <property type="match status" value="1"/>
</dbReference>
<organism evidence="9 10">
    <name type="scientific">Butyrivibrio fibrisolvens</name>
    <dbReference type="NCBI Taxonomy" id="831"/>
    <lineage>
        <taxon>Bacteria</taxon>
        <taxon>Bacillati</taxon>
        <taxon>Bacillota</taxon>
        <taxon>Clostridia</taxon>
        <taxon>Lachnospirales</taxon>
        <taxon>Lachnospiraceae</taxon>
        <taxon>Butyrivibrio</taxon>
    </lineage>
</organism>